<dbReference type="Proteomes" id="UP001054889">
    <property type="component" value="Unassembled WGS sequence"/>
</dbReference>
<name>A0AAV5CWL9_ELECO</name>
<gene>
    <name evidence="1" type="primary">ga20000</name>
    <name evidence="1" type="ORF">PR202_ga20000</name>
</gene>
<dbReference type="PANTHER" id="PTHR46932">
    <property type="entry name" value="HEAVY METAL-ASSOCIATED ISOPRENYLATED PLANT PROTEIN 47"/>
    <property type="match status" value="1"/>
</dbReference>
<dbReference type="AlphaFoldDB" id="A0AAV5CWL9"/>
<dbReference type="Gene3D" id="3.30.70.100">
    <property type="match status" value="1"/>
</dbReference>
<accession>A0AAV5CWL9</accession>
<dbReference type="InterPro" id="IPR042885">
    <property type="entry name" value="HIPP47/16"/>
</dbReference>
<evidence type="ECO:0000313" key="1">
    <source>
        <dbReference type="EMBL" id="GJN02630.1"/>
    </source>
</evidence>
<proteinExistence type="predicted"/>
<comment type="caution">
    <text evidence="1">The sequence shown here is derived from an EMBL/GenBank/DDBJ whole genome shotgun (WGS) entry which is preliminary data.</text>
</comment>
<reference evidence="1" key="1">
    <citation type="journal article" date="2018" name="DNA Res.">
        <title>Multiple hybrid de novo genome assembly of finger millet, an orphan allotetraploid crop.</title>
        <authorList>
            <person name="Hatakeyama M."/>
            <person name="Aluri S."/>
            <person name="Balachadran M.T."/>
            <person name="Sivarajan S.R."/>
            <person name="Patrignani A."/>
            <person name="Gruter S."/>
            <person name="Poveda L."/>
            <person name="Shimizu-Inatsugi R."/>
            <person name="Baeten J."/>
            <person name="Francoijs K.J."/>
            <person name="Nataraja K.N."/>
            <person name="Reddy Y.A.N."/>
            <person name="Phadnis S."/>
            <person name="Ravikumar R.L."/>
            <person name="Schlapbach R."/>
            <person name="Sreeman S.M."/>
            <person name="Shimizu K.K."/>
        </authorList>
    </citation>
    <scope>NUCLEOTIDE SEQUENCE</scope>
</reference>
<dbReference type="EMBL" id="BQKI01000009">
    <property type="protein sequence ID" value="GJN02630.1"/>
    <property type="molecule type" value="Genomic_DNA"/>
</dbReference>
<protein>
    <submittedName>
        <fullName evidence="1">Uncharacterized protein</fullName>
    </submittedName>
</protein>
<sequence length="147" mass="16329">MPPHKLASLIQDEVNLYRSVLQKIVIKVSMPSEKSRAKVMTLVSGASGVISMGVTGGDKDRLEVIGEDVDAVSLVSCLRKKFGHVKMLLVEEVKDKKPEEKKKEDKKAEEKKTCCPGYPYYCYCHPITPPPMMVVREDDPASSCSIM</sequence>
<organism evidence="1 2">
    <name type="scientific">Eleusine coracana subsp. coracana</name>
    <dbReference type="NCBI Taxonomy" id="191504"/>
    <lineage>
        <taxon>Eukaryota</taxon>
        <taxon>Viridiplantae</taxon>
        <taxon>Streptophyta</taxon>
        <taxon>Embryophyta</taxon>
        <taxon>Tracheophyta</taxon>
        <taxon>Spermatophyta</taxon>
        <taxon>Magnoliopsida</taxon>
        <taxon>Liliopsida</taxon>
        <taxon>Poales</taxon>
        <taxon>Poaceae</taxon>
        <taxon>PACMAD clade</taxon>
        <taxon>Chloridoideae</taxon>
        <taxon>Cynodonteae</taxon>
        <taxon>Eleusininae</taxon>
        <taxon>Eleusine</taxon>
    </lineage>
</organism>
<dbReference type="PANTHER" id="PTHR46932:SF20">
    <property type="entry name" value="HMA DOMAIN-CONTAINING PROTEIN"/>
    <property type="match status" value="1"/>
</dbReference>
<evidence type="ECO:0000313" key="2">
    <source>
        <dbReference type="Proteomes" id="UP001054889"/>
    </source>
</evidence>
<keyword evidence="2" id="KW-1185">Reference proteome</keyword>
<reference evidence="1" key="2">
    <citation type="submission" date="2021-12" db="EMBL/GenBank/DDBJ databases">
        <title>Resequencing data analysis of finger millet.</title>
        <authorList>
            <person name="Hatakeyama M."/>
            <person name="Aluri S."/>
            <person name="Balachadran M.T."/>
            <person name="Sivarajan S.R."/>
            <person name="Poveda L."/>
            <person name="Shimizu-Inatsugi R."/>
            <person name="Schlapbach R."/>
            <person name="Sreeman S.M."/>
            <person name="Shimizu K.K."/>
        </authorList>
    </citation>
    <scope>NUCLEOTIDE SEQUENCE</scope>
</reference>